<evidence type="ECO:0000313" key="1">
    <source>
        <dbReference type="EMBL" id="MBX16073.1"/>
    </source>
</evidence>
<dbReference type="EMBL" id="GGEC01035589">
    <property type="protein sequence ID" value="MBX16073.1"/>
    <property type="molecule type" value="Transcribed_RNA"/>
</dbReference>
<dbReference type="AlphaFoldDB" id="A0A2P2LDM7"/>
<accession>A0A2P2LDM7</accession>
<name>A0A2P2LDM7_RHIMU</name>
<sequence>MIPRKPAVVSSHQSLPVCRISEAL</sequence>
<protein>
    <submittedName>
        <fullName evidence="1">Oxysterol binding protein</fullName>
    </submittedName>
</protein>
<proteinExistence type="predicted"/>
<reference evidence="1" key="1">
    <citation type="submission" date="2018-02" db="EMBL/GenBank/DDBJ databases">
        <title>Rhizophora mucronata_Transcriptome.</title>
        <authorList>
            <person name="Meera S.P."/>
            <person name="Sreeshan A."/>
            <person name="Augustine A."/>
        </authorList>
    </citation>
    <scope>NUCLEOTIDE SEQUENCE</scope>
    <source>
        <tissue evidence="1">Leaf</tissue>
    </source>
</reference>
<organism evidence="1">
    <name type="scientific">Rhizophora mucronata</name>
    <name type="common">Asiatic mangrove</name>
    <dbReference type="NCBI Taxonomy" id="61149"/>
    <lineage>
        <taxon>Eukaryota</taxon>
        <taxon>Viridiplantae</taxon>
        <taxon>Streptophyta</taxon>
        <taxon>Embryophyta</taxon>
        <taxon>Tracheophyta</taxon>
        <taxon>Spermatophyta</taxon>
        <taxon>Magnoliopsida</taxon>
        <taxon>eudicotyledons</taxon>
        <taxon>Gunneridae</taxon>
        <taxon>Pentapetalae</taxon>
        <taxon>rosids</taxon>
        <taxon>fabids</taxon>
        <taxon>Malpighiales</taxon>
        <taxon>Rhizophoraceae</taxon>
        <taxon>Rhizophora</taxon>
    </lineage>
</organism>